<evidence type="ECO:0000313" key="1">
    <source>
        <dbReference type="EMBL" id="CAA9470609.1"/>
    </source>
</evidence>
<dbReference type="EMBL" id="CADCVR010000001">
    <property type="protein sequence ID" value="CAA9470609.1"/>
    <property type="molecule type" value="Genomic_DNA"/>
</dbReference>
<dbReference type="SUPFAM" id="SSF52402">
    <property type="entry name" value="Adenine nucleotide alpha hydrolases-like"/>
    <property type="match status" value="2"/>
</dbReference>
<dbReference type="AlphaFoldDB" id="A0A6J4REH7"/>
<dbReference type="Gene3D" id="3.40.50.620">
    <property type="entry name" value="HUPs"/>
    <property type="match status" value="2"/>
</dbReference>
<dbReference type="InterPro" id="IPR014729">
    <property type="entry name" value="Rossmann-like_a/b/a_fold"/>
</dbReference>
<gene>
    <name evidence="1" type="ORF">AVDCRST_MAG53-1257</name>
</gene>
<reference evidence="1" key="1">
    <citation type="submission" date="2020-02" db="EMBL/GenBank/DDBJ databases">
        <authorList>
            <person name="Meier V. D."/>
        </authorList>
    </citation>
    <scope>NUCLEOTIDE SEQUENCE</scope>
    <source>
        <strain evidence="1">AVDCRST_MAG53</strain>
    </source>
</reference>
<sequence>MVSEPAGAPRTDERVVCVLRSIQDGGQARKLVAFAGALADGLGARLALVAVAEAVPPLAVAPMMGVPIALAPELPGLHEPPADLAAIAEAAGVHPVHCQTATGTVAAVLHELSGQPSTALLVVGDEGDGAAWSAVTGAPARRALGDLPVPLVLVPGETEKPSGPAWRVAAGVLEVAQSRSVLAIAGALVQRLGGDLLLLVDERSMDATAALAELVLPEDADLRVEPLAHDPSGRLDAVLAHGEADLLVLAPPERGLVASALLGSVFHAVAAGGHGAILVAPESARG</sequence>
<evidence type="ECO:0008006" key="2">
    <source>
        <dbReference type="Google" id="ProtNLM"/>
    </source>
</evidence>
<proteinExistence type="predicted"/>
<name>A0A6J4REH7_9ACTN</name>
<protein>
    <recommendedName>
        <fullName evidence="2">UspA domain-containing protein</fullName>
    </recommendedName>
</protein>
<organism evidence="1">
    <name type="scientific">uncultured Solirubrobacteraceae bacterium</name>
    <dbReference type="NCBI Taxonomy" id="1162706"/>
    <lineage>
        <taxon>Bacteria</taxon>
        <taxon>Bacillati</taxon>
        <taxon>Actinomycetota</taxon>
        <taxon>Thermoleophilia</taxon>
        <taxon>Solirubrobacterales</taxon>
        <taxon>Solirubrobacteraceae</taxon>
        <taxon>environmental samples</taxon>
    </lineage>
</organism>
<accession>A0A6J4REH7</accession>